<evidence type="ECO:0000313" key="2">
    <source>
        <dbReference type="Proteomes" id="UP000610594"/>
    </source>
</evidence>
<organism evidence="1 2">
    <name type="scientific">Massilia genomosp. 1</name>
    <dbReference type="NCBI Taxonomy" id="2609280"/>
    <lineage>
        <taxon>Bacteria</taxon>
        <taxon>Pseudomonadati</taxon>
        <taxon>Pseudomonadota</taxon>
        <taxon>Betaproteobacteria</taxon>
        <taxon>Burkholderiales</taxon>
        <taxon>Oxalobacteraceae</taxon>
        <taxon>Telluria group</taxon>
        <taxon>Massilia</taxon>
    </lineage>
</organism>
<proteinExistence type="predicted"/>
<protein>
    <submittedName>
        <fullName evidence="1">Uncharacterized protein</fullName>
    </submittedName>
</protein>
<dbReference type="EMBL" id="WHJF01000286">
    <property type="protein sequence ID" value="NHZ67118.1"/>
    <property type="molecule type" value="Genomic_DNA"/>
</dbReference>
<accession>A0ABX0MWP4</accession>
<name>A0ABX0MWP4_9BURK</name>
<evidence type="ECO:0000313" key="1">
    <source>
        <dbReference type="EMBL" id="NHZ67118.1"/>
    </source>
</evidence>
<reference evidence="1 2" key="1">
    <citation type="submission" date="2019-10" db="EMBL/GenBank/DDBJ databases">
        <title>Taxonomy of Antarctic Massilia spp.: description of Massilia rubra sp. nov., Massilia aquatica sp. nov., Massilia mucilaginosa sp. nov., Massilia frigida sp. nov. isolated from streams, lakes and regoliths.</title>
        <authorList>
            <person name="Holochova P."/>
            <person name="Sedlacek I."/>
            <person name="Kralova S."/>
            <person name="Maslanova I."/>
            <person name="Busse H.-J."/>
            <person name="Stankova E."/>
            <person name="Vrbovska V."/>
            <person name="Kovarovic V."/>
            <person name="Bartak M."/>
            <person name="Svec P."/>
            <person name="Pantucek R."/>
        </authorList>
    </citation>
    <scope>NUCLEOTIDE SEQUENCE [LARGE SCALE GENOMIC DNA]</scope>
    <source>
        <strain evidence="1 2">CCM 8694</strain>
    </source>
</reference>
<gene>
    <name evidence="1" type="ORF">F1735_33500</name>
</gene>
<dbReference type="Proteomes" id="UP000610594">
    <property type="component" value="Unassembled WGS sequence"/>
</dbReference>
<comment type="caution">
    <text evidence="1">The sequence shown here is derived from an EMBL/GenBank/DDBJ whole genome shotgun (WGS) entry which is preliminary data.</text>
</comment>
<keyword evidence="2" id="KW-1185">Reference proteome</keyword>
<sequence>MGLYILALLLIWFGVLWWVVKGIMWRVDHPYKALISTIIIVVAYPLPVADEIVGAIQFKNLCEKQVIYKDPNMAKKRGARLIFVAHEKTQIDGKAVPITSELWEFLNESDKSVMFKYLVFDTDGGFLVRNFYIQEGSGPFLFTSACQPEEYRTFFTEFEVVN</sequence>
<dbReference type="RefSeq" id="WP_167241350.1">
    <property type="nucleotide sequence ID" value="NZ_WHJF01000286.1"/>
</dbReference>